<evidence type="ECO:0000259" key="7">
    <source>
        <dbReference type="PROSITE" id="PS50011"/>
    </source>
</evidence>
<dbReference type="Proteomes" id="UP000275401">
    <property type="component" value="Unassembled WGS sequence"/>
</dbReference>
<dbReference type="PANTHER" id="PTHR43671">
    <property type="entry name" value="SERINE/THREONINE-PROTEIN KINASE NEK"/>
    <property type="match status" value="1"/>
</dbReference>
<dbReference type="SMART" id="SM00220">
    <property type="entry name" value="S_TKc"/>
    <property type="match status" value="1"/>
</dbReference>
<dbReference type="SUPFAM" id="SSF56112">
    <property type="entry name" value="Protein kinase-like (PK-like)"/>
    <property type="match status" value="1"/>
</dbReference>
<accession>A0A3M8T8G4</accession>
<organism evidence="8 9">
    <name type="scientific">Streptomyces botrytidirepellens</name>
    <dbReference type="NCBI Taxonomy" id="2486417"/>
    <lineage>
        <taxon>Bacteria</taxon>
        <taxon>Bacillati</taxon>
        <taxon>Actinomycetota</taxon>
        <taxon>Actinomycetes</taxon>
        <taxon>Kitasatosporales</taxon>
        <taxon>Streptomycetaceae</taxon>
        <taxon>Streptomyces</taxon>
    </lineage>
</organism>
<keyword evidence="9" id="KW-1185">Reference proteome</keyword>
<feature type="compositionally biased region" description="Gly residues" evidence="6">
    <location>
        <begin position="200"/>
        <end position="209"/>
    </location>
</feature>
<feature type="region of interest" description="Disordered" evidence="6">
    <location>
        <begin position="195"/>
        <end position="218"/>
    </location>
</feature>
<dbReference type="CDD" id="cd14014">
    <property type="entry name" value="STKc_PknB_like"/>
    <property type="match status" value="1"/>
</dbReference>
<protein>
    <recommendedName>
        <fullName evidence="1">non-specific serine/threonine protein kinase</fullName>
        <ecNumber evidence="1">2.7.11.1</ecNumber>
    </recommendedName>
</protein>
<dbReference type="InterPro" id="IPR050660">
    <property type="entry name" value="NEK_Ser/Thr_kinase"/>
</dbReference>
<evidence type="ECO:0000313" key="8">
    <source>
        <dbReference type="EMBL" id="RNF89423.1"/>
    </source>
</evidence>
<reference evidence="8 9" key="1">
    <citation type="submission" date="2018-11" db="EMBL/GenBank/DDBJ databases">
        <title>The Potential of Streptomyces as Biocontrol Agents against the Tomato grey mould, Botrytis cinerea (Gray mold) Frontiers in Microbiology.</title>
        <authorList>
            <person name="Li D."/>
        </authorList>
    </citation>
    <scope>NUCLEOTIDE SEQUENCE [LARGE SCALE GENOMIC DNA]</scope>
    <source>
        <strain evidence="8 9">NEAU-LD23</strain>
    </source>
</reference>
<sequence length="472" mass="49999">MSDSRPLSVELEWRGGLDPVRATRIGLQLLAVLDSAHRAGIVHGDISPARVLMRSDGEVVLSGFGHVGTEPSRQVTDPAYASPEQARGTGACAASDLWALGAVLFAMVEGRPPHRSRASPEETLRIIREEPAPSPPNAGPLVQVIHGLLRDDPRERLTAPVVRQALERILNEGEPVPIRSAPRLPWLRNTYEAWFPSARRGGGGGGRGDGGPEGRHGKRRVGPLALAVATLVLGTVASVFALATTSGLTGDDRASDTSPSAPPTGGAAPSLPREDPPSSSPGTPPGSSAPSQPPSSSPPPAGGSGGGGGGAYPGPDDPPPPGYYRYTSEAGGFSIDLPKGWKQVKSGSRFHIKFAAEGDDRNLVVTFGKGPEEDPVDGWRRLIPTIEKLYPGFQRIDDIRRVDYRDWEAADMEWSTAVGQDRLRTFGRGFLVGGGRGFSIRWTTPAHDWNAKENKQALGVFLSSFEKTAKGS</sequence>
<evidence type="ECO:0000256" key="6">
    <source>
        <dbReference type="SAM" id="MobiDB-lite"/>
    </source>
</evidence>
<dbReference type="EC" id="2.7.11.1" evidence="1"/>
<feature type="region of interest" description="Disordered" evidence="6">
    <location>
        <begin position="247"/>
        <end position="327"/>
    </location>
</feature>
<evidence type="ECO:0000313" key="9">
    <source>
        <dbReference type="Proteomes" id="UP000275401"/>
    </source>
</evidence>
<keyword evidence="2" id="KW-0808">Transferase</keyword>
<dbReference type="PANTHER" id="PTHR43671:SF13">
    <property type="entry name" value="SERINE_THREONINE-PROTEIN KINASE NEK2"/>
    <property type="match status" value="1"/>
</dbReference>
<keyword evidence="8" id="KW-0723">Serine/threonine-protein kinase</keyword>
<proteinExistence type="predicted"/>
<comment type="caution">
    <text evidence="8">The sequence shown here is derived from an EMBL/GenBank/DDBJ whole genome shotgun (WGS) entry which is preliminary data.</text>
</comment>
<keyword evidence="4 8" id="KW-0418">Kinase</keyword>
<keyword evidence="3" id="KW-0547">Nucleotide-binding</keyword>
<feature type="domain" description="Protein kinase" evidence="7">
    <location>
        <begin position="1"/>
        <end position="170"/>
    </location>
</feature>
<evidence type="ECO:0000256" key="1">
    <source>
        <dbReference type="ARBA" id="ARBA00012513"/>
    </source>
</evidence>
<feature type="compositionally biased region" description="Low complexity" evidence="6">
    <location>
        <begin position="257"/>
        <end position="270"/>
    </location>
</feature>
<dbReference type="GO" id="GO:0005524">
    <property type="term" value="F:ATP binding"/>
    <property type="evidence" value="ECO:0007669"/>
    <property type="project" value="UniProtKB-KW"/>
</dbReference>
<evidence type="ECO:0000256" key="3">
    <source>
        <dbReference type="ARBA" id="ARBA00022741"/>
    </source>
</evidence>
<dbReference type="InterPro" id="IPR000719">
    <property type="entry name" value="Prot_kinase_dom"/>
</dbReference>
<gene>
    <name evidence="8" type="ORF">EEJ42_41065</name>
</gene>
<evidence type="ECO:0000256" key="2">
    <source>
        <dbReference type="ARBA" id="ARBA00022679"/>
    </source>
</evidence>
<name>A0A3M8T8G4_9ACTN</name>
<dbReference type="AlphaFoldDB" id="A0A3M8T8G4"/>
<dbReference type="EMBL" id="RIBZ01000801">
    <property type="protein sequence ID" value="RNF89423.1"/>
    <property type="molecule type" value="Genomic_DNA"/>
</dbReference>
<dbReference type="Gene3D" id="1.10.510.10">
    <property type="entry name" value="Transferase(Phosphotransferase) domain 1"/>
    <property type="match status" value="1"/>
</dbReference>
<feature type="compositionally biased region" description="Gly residues" evidence="6">
    <location>
        <begin position="302"/>
        <end position="312"/>
    </location>
</feature>
<dbReference type="PROSITE" id="PS50011">
    <property type="entry name" value="PROTEIN_KINASE_DOM"/>
    <property type="match status" value="1"/>
</dbReference>
<evidence type="ECO:0000256" key="4">
    <source>
        <dbReference type="ARBA" id="ARBA00022777"/>
    </source>
</evidence>
<dbReference type="InterPro" id="IPR011009">
    <property type="entry name" value="Kinase-like_dom_sf"/>
</dbReference>
<feature type="compositionally biased region" description="Pro residues" evidence="6">
    <location>
        <begin position="291"/>
        <end position="301"/>
    </location>
</feature>
<evidence type="ECO:0000256" key="5">
    <source>
        <dbReference type="ARBA" id="ARBA00022840"/>
    </source>
</evidence>
<dbReference type="GO" id="GO:0004674">
    <property type="term" value="F:protein serine/threonine kinase activity"/>
    <property type="evidence" value="ECO:0007669"/>
    <property type="project" value="UniProtKB-KW"/>
</dbReference>
<keyword evidence="5" id="KW-0067">ATP-binding</keyword>
<dbReference type="Pfam" id="PF00069">
    <property type="entry name" value="Pkinase"/>
    <property type="match status" value="1"/>
</dbReference>
<dbReference type="RefSeq" id="WP_123107235.1">
    <property type="nucleotide sequence ID" value="NZ_RIBZ01000801.1"/>
</dbReference>